<protein>
    <submittedName>
        <fullName evidence="4">Phosphoglycerate mutase family protein</fullName>
    </submittedName>
</protein>
<reference evidence="4 5" key="1">
    <citation type="journal article" date="2015" name="Genome Announc.">
        <title>Expanding the biotechnology potential of lactobacilli through comparative genomics of 213 strains and associated genera.</title>
        <authorList>
            <person name="Sun Z."/>
            <person name="Harris H.M."/>
            <person name="McCann A."/>
            <person name="Guo C."/>
            <person name="Argimon S."/>
            <person name="Zhang W."/>
            <person name="Yang X."/>
            <person name="Jeffery I.B."/>
            <person name="Cooney J.C."/>
            <person name="Kagawa T.F."/>
            <person name="Liu W."/>
            <person name="Song Y."/>
            <person name="Salvetti E."/>
            <person name="Wrobel A."/>
            <person name="Rasinkangas P."/>
            <person name="Parkhill J."/>
            <person name="Rea M.C."/>
            <person name="O'Sullivan O."/>
            <person name="Ritari J."/>
            <person name="Douillard F.P."/>
            <person name="Paul Ross R."/>
            <person name="Yang R."/>
            <person name="Briner A.E."/>
            <person name="Felis G.E."/>
            <person name="de Vos W.M."/>
            <person name="Barrangou R."/>
            <person name="Klaenhammer T.R."/>
            <person name="Caufield P.W."/>
            <person name="Cui Y."/>
            <person name="Zhang H."/>
            <person name="O'Toole P.W."/>
        </authorList>
    </citation>
    <scope>NUCLEOTIDE SEQUENCE [LARGE SCALE GENOMIC DNA]</scope>
    <source>
        <strain evidence="4 5">DSM 14421</strain>
    </source>
</reference>
<keyword evidence="1" id="KW-0378">Hydrolase</keyword>
<dbReference type="SUPFAM" id="SSF53254">
    <property type="entry name" value="Phosphoglycerate mutase-like"/>
    <property type="match status" value="1"/>
</dbReference>
<evidence type="ECO:0000313" key="5">
    <source>
        <dbReference type="Proteomes" id="UP000052013"/>
    </source>
</evidence>
<dbReference type="GO" id="GO:0005829">
    <property type="term" value="C:cytosol"/>
    <property type="evidence" value="ECO:0007669"/>
    <property type="project" value="TreeGrafter"/>
</dbReference>
<dbReference type="Pfam" id="PF00300">
    <property type="entry name" value="His_Phos_1"/>
    <property type="match status" value="1"/>
</dbReference>
<dbReference type="RefSeq" id="WP_057866245.1">
    <property type="nucleotide sequence ID" value="NZ_AZEY01000108.1"/>
</dbReference>
<dbReference type="Proteomes" id="UP000052013">
    <property type="component" value="Unassembled WGS sequence"/>
</dbReference>
<dbReference type="CDD" id="cd07067">
    <property type="entry name" value="HP_PGM_like"/>
    <property type="match status" value="1"/>
</dbReference>
<dbReference type="SMART" id="SM00855">
    <property type="entry name" value="PGAM"/>
    <property type="match status" value="1"/>
</dbReference>
<sequence length="195" mass="22255">MKLLVMRHGETTFNHQRKFYGKTDVSLDETGVKQAEIVSKKLKNESLDAIIRSNMRRTAETSKPIIADHPNADLYVDSGFDEMSFGDWEGMDANQIEAADPQNWQRWLDQPFKVAPGNGESYETFKVRVTQAMTKYYQKLSPASTTLLIAHLGTLRTLYHSWFPSEDYWQTKFEAGCYSVFDLSADGIELLALNV</sequence>
<comment type="caution">
    <text evidence="4">The sequence shown here is derived from an EMBL/GenBank/DDBJ whole genome shotgun (WGS) entry which is preliminary data.</text>
</comment>
<evidence type="ECO:0000256" key="3">
    <source>
        <dbReference type="PIRSR" id="PIRSR613078-2"/>
    </source>
</evidence>
<dbReference type="PANTHER" id="PTHR46517:SF1">
    <property type="entry name" value="FRUCTOSE-2,6-BISPHOSPHATASE TIGAR"/>
    <property type="match status" value="1"/>
</dbReference>
<feature type="binding site" evidence="3">
    <location>
        <begin position="7"/>
        <end position="14"/>
    </location>
    <ligand>
        <name>substrate</name>
    </ligand>
</feature>
<dbReference type="EMBL" id="AZEY01000108">
    <property type="protein sequence ID" value="KRL62453.1"/>
    <property type="molecule type" value="Genomic_DNA"/>
</dbReference>
<dbReference type="InterPro" id="IPR051695">
    <property type="entry name" value="Phosphoglycerate_Mutase"/>
</dbReference>
<feature type="binding site" evidence="3">
    <location>
        <position position="57"/>
    </location>
    <ligand>
        <name>substrate</name>
    </ligand>
</feature>
<feature type="active site" description="Tele-phosphohistidine intermediate" evidence="2">
    <location>
        <position position="8"/>
    </location>
</feature>
<dbReference type="PROSITE" id="PS00175">
    <property type="entry name" value="PG_MUTASE"/>
    <property type="match status" value="1"/>
</dbReference>
<feature type="active site" description="Proton donor/acceptor" evidence="2">
    <location>
        <position position="82"/>
    </location>
</feature>
<dbReference type="GO" id="GO:0045820">
    <property type="term" value="P:negative regulation of glycolytic process"/>
    <property type="evidence" value="ECO:0007669"/>
    <property type="project" value="TreeGrafter"/>
</dbReference>
<dbReference type="PATRIC" id="fig|1423739.3.peg.2045"/>
<accession>A0A0R1S7H6</accession>
<dbReference type="PANTHER" id="PTHR46517">
    <property type="entry name" value="FRUCTOSE-2,6-BISPHOSPHATASE TIGAR"/>
    <property type="match status" value="1"/>
</dbReference>
<dbReference type="InterPro" id="IPR013078">
    <property type="entry name" value="His_Pase_superF_clade-1"/>
</dbReference>
<evidence type="ECO:0000256" key="2">
    <source>
        <dbReference type="PIRSR" id="PIRSR613078-1"/>
    </source>
</evidence>
<organism evidence="4 5">
    <name type="scientific">Lentilactobacillus diolivorans DSM 14421</name>
    <dbReference type="NCBI Taxonomy" id="1423739"/>
    <lineage>
        <taxon>Bacteria</taxon>
        <taxon>Bacillati</taxon>
        <taxon>Bacillota</taxon>
        <taxon>Bacilli</taxon>
        <taxon>Lactobacillales</taxon>
        <taxon>Lactobacillaceae</taxon>
        <taxon>Lentilactobacillus</taxon>
    </lineage>
</organism>
<dbReference type="GO" id="GO:0004331">
    <property type="term" value="F:fructose-2,6-bisphosphate 2-phosphatase activity"/>
    <property type="evidence" value="ECO:0007669"/>
    <property type="project" value="TreeGrafter"/>
</dbReference>
<dbReference type="GO" id="GO:0043456">
    <property type="term" value="P:regulation of pentose-phosphate shunt"/>
    <property type="evidence" value="ECO:0007669"/>
    <property type="project" value="TreeGrafter"/>
</dbReference>
<dbReference type="Gene3D" id="3.40.50.1240">
    <property type="entry name" value="Phosphoglycerate mutase-like"/>
    <property type="match status" value="1"/>
</dbReference>
<gene>
    <name evidence="4" type="ORF">FC85_GL001961</name>
</gene>
<dbReference type="STRING" id="1423739.FC85_GL001961"/>
<dbReference type="AlphaFoldDB" id="A0A0R1S7H6"/>
<evidence type="ECO:0000256" key="1">
    <source>
        <dbReference type="ARBA" id="ARBA00022801"/>
    </source>
</evidence>
<dbReference type="InterPro" id="IPR001345">
    <property type="entry name" value="PG/BPGM_mutase_AS"/>
</dbReference>
<dbReference type="InterPro" id="IPR029033">
    <property type="entry name" value="His_PPase_superfam"/>
</dbReference>
<evidence type="ECO:0000313" key="4">
    <source>
        <dbReference type="EMBL" id="KRL62453.1"/>
    </source>
</evidence>
<name>A0A0R1S7H6_9LACO</name>
<proteinExistence type="predicted"/>